<evidence type="ECO:0000313" key="2">
    <source>
        <dbReference type="EMBL" id="CZT22320.1"/>
    </source>
</evidence>
<protein>
    <submittedName>
        <fullName evidence="2">Uncharacterized protein</fullName>
    </submittedName>
</protein>
<reference evidence="2 3" key="1">
    <citation type="submission" date="2016-03" db="EMBL/GenBank/DDBJ databases">
        <authorList>
            <person name="Ploux O."/>
        </authorList>
    </citation>
    <scope>NUCLEOTIDE SEQUENCE [LARGE SCALE GENOMIC DNA]</scope>
    <source>
        <strain evidence="2 3">URUG2</strain>
    </source>
</reference>
<dbReference type="OrthoDB" id="3633429at2759"/>
<dbReference type="Proteomes" id="UP000225277">
    <property type="component" value="Unassembled WGS sequence"/>
</dbReference>
<dbReference type="EMBL" id="FJUY01000013">
    <property type="protein sequence ID" value="CZT22320.1"/>
    <property type="molecule type" value="Genomic_DNA"/>
</dbReference>
<keyword evidence="1" id="KW-0732">Signal</keyword>
<feature type="chain" id="PRO_5013904710" evidence="1">
    <location>
        <begin position="19"/>
        <end position="226"/>
    </location>
</feature>
<proteinExistence type="predicted"/>
<sequence>MARAVLLVVGLLGAVCIAQDILLQLPSIQNLTVSFFKEGSIANEDSNACPDTESVTFSTGSVPYSSENICYNLHELFAPNNTENNYPANSLSYTLSNIQAWDPTANYSRIRYAQSNATTEDQSGEDAALYFQTYNDLGCKLNRAPGSKFPNPILPWIGWSCQSSSDGGDCYTVPYAIKSFRMGDASWTNSLGQCMNAAIAGTGNRGREISAWGLVVVVGFLAVKLA</sequence>
<feature type="signal peptide" evidence="1">
    <location>
        <begin position="1"/>
        <end position="18"/>
    </location>
</feature>
<gene>
    <name evidence="2" type="ORF">RCC_08189</name>
</gene>
<accession>A0A2D3VA32</accession>
<evidence type="ECO:0000256" key="1">
    <source>
        <dbReference type="SAM" id="SignalP"/>
    </source>
</evidence>
<dbReference type="RefSeq" id="XP_023629209.1">
    <property type="nucleotide sequence ID" value="XM_023773441.1"/>
</dbReference>
<evidence type="ECO:0000313" key="3">
    <source>
        <dbReference type="Proteomes" id="UP000225277"/>
    </source>
</evidence>
<name>A0A2D3VA32_9PEZI</name>
<dbReference type="AlphaFoldDB" id="A0A2D3VA32"/>
<organism evidence="2 3">
    <name type="scientific">Ramularia collo-cygni</name>
    <dbReference type="NCBI Taxonomy" id="112498"/>
    <lineage>
        <taxon>Eukaryota</taxon>
        <taxon>Fungi</taxon>
        <taxon>Dikarya</taxon>
        <taxon>Ascomycota</taxon>
        <taxon>Pezizomycotina</taxon>
        <taxon>Dothideomycetes</taxon>
        <taxon>Dothideomycetidae</taxon>
        <taxon>Mycosphaerellales</taxon>
        <taxon>Mycosphaerellaceae</taxon>
        <taxon>Ramularia</taxon>
    </lineage>
</organism>
<keyword evidence="3" id="KW-1185">Reference proteome</keyword>
<dbReference type="GeneID" id="35603289"/>